<organism evidence="6 7">
    <name type="scientific">Actinobaculum suis</name>
    <dbReference type="NCBI Taxonomy" id="1657"/>
    <lineage>
        <taxon>Bacteria</taxon>
        <taxon>Bacillati</taxon>
        <taxon>Actinomycetota</taxon>
        <taxon>Actinomycetes</taxon>
        <taxon>Actinomycetales</taxon>
        <taxon>Actinomycetaceae</taxon>
        <taxon>Actinobaculum</taxon>
    </lineage>
</organism>
<dbReference type="PROSITE" id="PS50006">
    <property type="entry name" value="FHA_DOMAIN"/>
    <property type="match status" value="1"/>
</dbReference>
<proteinExistence type="predicted"/>
<dbReference type="AlphaFoldDB" id="A0A1G7A6R6"/>
<evidence type="ECO:0000256" key="2">
    <source>
        <dbReference type="SAM" id="MobiDB-lite"/>
    </source>
</evidence>
<sequence>MNLLLTLLRFGFLIFLWLFVLGVVLVVRNDTSGLAIRSKKPSRRGRRAARQTENATSDLAAGAAGAAGVAAGAGAAAGAAATAGAAAGAAGVAAGAAAGAHAGTRAGARGGVSGHGPARAGGGGAGTRGAGSRPVLAVIEGPLTGMVLPLGQAQIIIGRSPDSSLVLDDSYASSRHARVFFQDGYWWIEDLQSTNGTYIGNSAITEPVALVPGTRVRIGKTTMELQI</sequence>
<dbReference type="SUPFAM" id="SSF49879">
    <property type="entry name" value="SMAD/FHA domain"/>
    <property type="match status" value="1"/>
</dbReference>
<dbReference type="Proteomes" id="UP000182744">
    <property type="component" value="Unassembled WGS sequence"/>
</dbReference>
<keyword evidence="3" id="KW-0812">Transmembrane</keyword>
<accession>A0A1G7A6R6</accession>
<reference evidence="7" key="1">
    <citation type="submission" date="2016-10" db="EMBL/GenBank/DDBJ databases">
        <authorList>
            <person name="Varghese N."/>
        </authorList>
    </citation>
    <scope>NUCLEOTIDE SEQUENCE [LARGE SCALE GENOMIC DNA]</scope>
    <source>
        <strain evidence="7">DSM 20639</strain>
    </source>
</reference>
<evidence type="ECO:0000313" key="7">
    <source>
        <dbReference type="Proteomes" id="UP000182744"/>
    </source>
</evidence>
<keyword evidence="3" id="KW-1133">Transmembrane helix</keyword>
<feature type="compositionally biased region" description="Gly residues" evidence="2">
    <location>
        <begin position="108"/>
        <end position="129"/>
    </location>
</feature>
<dbReference type="SMART" id="SM00240">
    <property type="entry name" value="FHA"/>
    <property type="match status" value="1"/>
</dbReference>
<dbReference type="Pfam" id="PF00498">
    <property type="entry name" value="FHA"/>
    <property type="match status" value="1"/>
</dbReference>
<dbReference type="InterPro" id="IPR008984">
    <property type="entry name" value="SMAD_FHA_dom_sf"/>
</dbReference>
<evidence type="ECO:0000259" key="4">
    <source>
        <dbReference type="PROSITE" id="PS50006"/>
    </source>
</evidence>
<dbReference type="EMBL" id="FNAU01000002">
    <property type="protein sequence ID" value="SDE10373.1"/>
    <property type="molecule type" value="Genomic_DNA"/>
</dbReference>
<reference evidence="6" key="2">
    <citation type="submission" date="2016-10" db="EMBL/GenBank/DDBJ databases">
        <authorList>
            <person name="de Groot N.N."/>
        </authorList>
    </citation>
    <scope>NUCLEOTIDE SEQUENCE [LARGE SCALE GENOMIC DNA]</scope>
    <source>
        <strain evidence="6">DSM 20639</strain>
    </source>
</reference>
<evidence type="ECO:0000313" key="6">
    <source>
        <dbReference type="EMBL" id="SDE10373.1"/>
    </source>
</evidence>
<dbReference type="Gene3D" id="2.60.200.20">
    <property type="match status" value="1"/>
</dbReference>
<evidence type="ECO:0000256" key="1">
    <source>
        <dbReference type="ARBA" id="ARBA00022553"/>
    </source>
</evidence>
<dbReference type="InterPro" id="IPR000253">
    <property type="entry name" value="FHA_dom"/>
</dbReference>
<dbReference type="Proteomes" id="UP001273799">
    <property type="component" value="Unassembled WGS sequence"/>
</dbReference>
<keyword evidence="1" id="KW-0597">Phosphoprotein</keyword>
<feature type="transmembrane region" description="Helical" evidence="3">
    <location>
        <begin position="6"/>
        <end position="27"/>
    </location>
</feature>
<feature type="region of interest" description="Disordered" evidence="2">
    <location>
        <begin position="106"/>
        <end position="131"/>
    </location>
</feature>
<reference evidence="5" key="3">
    <citation type="submission" date="2023-10" db="EMBL/GenBank/DDBJ databases">
        <title>Whole Genome based description of the genera Actinobaculum and Actinotignum reveals a complex phylogenetic relationship within the species included in the genus Actinotignum.</title>
        <authorList>
            <person name="Jensen C.S."/>
            <person name="Dargis R."/>
            <person name="Kemp M."/>
            <person name="Christensen J.J."/>
        </authorList>
    </citation>
    <scope>NUCLEOTIDE SEQUENCE</scope>
    <source>
        <strain evidence="5">Actinobaculum_suis_CCUG19206T</strain>
    </source>
</reference>
<feature type="domain" description="FHA" evidence="4">
    <location>
        <begin position="155"/>
        <end position="204"/>
    </location>
</feature>
<evidence type="ECO:0000313" key="5">
    <source>
        <dbReference type="EMBL" id="MDY5152672.1"/>
    </source>
</evidence>
<dbReference type="EMBL" id="JAWNFU010000001">
    <property type="protein sequence ID" value="MDY5152672.1"/>
    <property type="molecule type" value="Genomic_DNA"/>
</dbReference>
<dbReference type="InterPro" id="IPR050923">
    <property type="entry name" value="Cell_Proc_Reg/RNA_Proc"/>
</dbReference>
<keyword evidence="7" id="KW-1185">Reference proteome</keyword>
<gene>
    <name evidence="5" type="ORF">R6G71_01190</name>
    <name evidence="6" type="ORF">SAMN05421878_10297</name>
</gene>
<protein>
    <submittedName>
        <fullName evidence="6">FHA domain-containing protein</fullName>
    </submittedName>
</protein>
<dbReference type="RefSeq" id="WP_074660989.1">
    <property type="nucleotide sequence ID" value="NZ_FNAU01000002.1"/>
</dbReference>
<dbReference type="PANTHER" id="PTHR23308">
    <property type="entry name" value="NUCLEAR INHIBITOR OF PROTEIN PHOSPHATASE-1"/>
    <property type="match status" value="1"/>
</dbReference>
<keyword evidence="3" id="KW-0472">Membrane</keyword>
<name>A0A1G7A6R6_9ACTO</name>
<evidence type="ECO:0000256" key="3">
    <source>
        <dbReference type="SAM" id="Phobius"/>
    </source>
</evidence>